<dbReference type="InterPro" id="IPR001969">
    <property type="entry name" value="Aspartic_peptidase_AS"/>
</dbReference>
<evidence type="ECO:0000313" key="3">
    <source>
        <dbReference type="Proteomes" id="UP001431783"/>
    </source>
</evidence>
<protein>
    <submittedName>
        <fullName evidence="2">Uncharacterized protein</fullName>
    </submittedName>
</protein>
<evidence type="ECO:0000256" key="1">
    <source>
        <dbReference type="SAM" id="MobiDB-lite"/>
    </source>
</evidence>
<accession>A0AAW1UEJ4</accession>
<dbReference type="GO" id="GO:0006508">
    <property type="term" value="P:proteolysis"/>
    <property type="evidence" value="ECO:0007669"/>
    <property type="project" value="InterPro"/>
</dbReference>
<proteinExistence type="predicted"/>
<feature type="region of interest" description="Disordered" evidence="1">
    <location>
        <begin position="74"/>
        <end position="105"/>
    </location>
</feature>
<organism evidence="2 3">
    <name type="scientific">Henosepilachna vigintioctopunctata</name>
    <dbReference type="NCBI Taxonomy" id="420089"/>
    <lineage>
        <taxon>Eukaryota</taxon>
        <taxon>Metazoa</taxon>
        <taxon>Ecdysozoa</taxon>
        <taxon>Arthropoda</taxon>
        <taxon>Hexapoda</taxon>
        <taxon>Insecta</taxon>
        <taxon>Pterygota</taxon>
        <taxon>Neoptera</taxon>
        <taxon>Endopterygota</taxon>
        <taxon>Coleoptera</taxon>
        <taxon>Polyphaga</taxon>
        <taxon>Cucujiformia</taxon>
        <taxon>Coccinelloidea</taxon>
        <taxon>Coccinellidae</taxon>
        <taxon>Epilachninae</taxon>
        <taxon>Epilachnini</taxon>
        <taxon>Henosepilachna</taxon>
    </lineage>
</organism>
<dbReference type="Proteomes" id="UP001431783">
    <property type="component" value="Unassembled WGS sequence"/>
</dbReference>
<gene>
    <name evidence="2" type="ORF">WA026_021312</name>
</gene>
<dbReference type="EMBL" id="JARQZJ010000046">
    <property type="protein sequence ID" value="KAK9878296.1"/>
    <property type="molecule type" value="Genomic_DNA"/>
</dbReference>
<keyword evidence="3" id="KW-1185">Reference proteome</keyword>
<dbReference type="AlphaFoldDB" id="A0AAW1UEJ4"/>
<comment type="caution">
    <text evidence="2">The sequence shown here is derived from an EMBL/GenBank/DDBJ whole genome shotgun (WGS) entry which is preliminary data.</text>
</comment>
<dbReference type="PROSITE" id="PS00141">
    <property type="entry name" value="ASP_PROTEASE"/>
    <property type="match status" value="1"/>
</dbReference>
<name>A0AAW1UEJ4_9CUCU</name>
<reference evidence="2 3" key="1">
    <citation type="submission" date="2023-03" db="EMBL/GenBank/DDBJ databases">
        <title>Genome insight into feeding habits of ladybird beetles.</title>
        <authorList>
            <person name="Li H.-S."/>
            <person name="Huang Y.-H."/>
            <person name="Pang H."/>
        </authorList>
    </citation>
    <scope>NUCLEOTIDE SEQUENCE [LARGE SCALE GENOMIC DNA]</scope>
    <source>
        <strain evidence="2">SYSU_2023b</strain>
        <tissue evidence="2">Whole body</tissue>
    </source>
</reference>
<sequence length="166" mass="19340">MVKARNYQSLSEAIQGAKDEKLPTSKIYNIKGKNHQDNYNNRRPWINTQTEYLENNPHVPRGFQNAYSRNKSHVNFGTRKPPFRNHRNKKPTHNTFNCSDQKEKSNVEEPQTFFEAFRNNTDHSNHMGHVIINYGECKLKFLLDTGSSVNIIFSECLGNEVINTRN</sequence>
<evidence type="ECO:0000313" key="2">
    <source>
        <dbReference type="EMBL" id="KAK9878296.1"/>
    </source>
</evidence>
<dbReference type="GO" id="GO:0004190">
    <property type="term" value="F:aspartic-type endopeptidase activity"/>
    <property type="evidence" value="ECO:0007669"/>
    <property type="project" value="InterPro"/>
</dbReference>
<feature type="compositionally biased region" description="Basic residues" evidence="1">
    <location>
        <begin position="81"/>
        <end position="92"/>
    </location>
</feature>